<organism evidence="1 2">
    <name type="scientific">Aquabacterium soli</name>
    <dbReference type="NCBI Taxonomy" id="2493092"/>
    <lineage>
        <taxon>Bacteria</taxon>
        <taxon>Pseudomonadati</taxon>
        <taxon>Pseudomonadota</taxon>
        <taxon>Betaproteobacteria</taxon>
        <taxon>Burkholderiales</taxon>
        <taxon>Aquabacterium</taxon>
    </lineage>
</organism>
<sequence>MAFDIEGARRAGYSDAEIADHMAKQSGFNAAGAKQAGYTDADIVQHLTTRATTQPSPQDDRSYARSAAEGVLRSAASVGNTILSPVRAAANYLAPEETTVETLVDGKKRRTGALAPVANYLNEMKDSMDWLDSENASNPMTYGAGRLVGDIAMTAPVGGVIGAGVKAAGTRAGLPVVERLGTAVATGGLRTGAAPTTLSAGAANLGVRAAGGAINGGASAGLIDPDQAGTGALVGAAFPVGMATAVKGLGLAGQAVKKTLQTLAPLNPKNDARLVGQFLRDQAGPDANAAISALKTFQQTGPALPGYQATTAEVARVPSFAALQRTATAVDPLSMNQYSNMATRNQDLLVNQLEDLAGRDGQREFTDAMREETANRLYQQAYSKPIDPAQLTKPMLRQMDGLMQKPAMQEAMRRARVLAQNEGLDIADPAGSLRGMHYAKSELDAMIREAATRNEKRILQGVQSDLLKVMDQLSPEYAGARGQYAAMSVPVNQFQVLEQIAANSITPRGTVTLDKFNRAATDKTAKAVLKRQDATLPSLLTPDQLNTLGGVRSSLEGLDFVANAGRGVGSDTVQKLATANRMPGGSPGAFARLLPGVTGTLGGILSQGANALYGGANRRLQERLTSGLLDPVEALSLLEAAQPAGVPPVMGLLGQVRKQGEKVLPLAYRATPLLLTQ</sequence>
<accession>A0A426VDT2</accession>
<dbReference type="Proteomes" id="UP000269265">
    <property type="component" value="Unassembled WGS sequence"/>
</dbReference>
<name>A0A426VDT2_9BURK</name>
<keyword evidence="2" id="KW-1185">Reference proteome</keyword>
<reference evidence="1 2" key="1">
    <citation type="submission" date="2018-12" db="EMBL/GenBank/DDBJ databases">
        <title>The whole draft genome of Aquabacterium sp. SJQ9.</title>
        <authorList>
            <person name="Sun L."/>
            <person name="Gao X."/>
            <person name="Chen W."/>
            <person name="Huang K."/>
        </authorList>
    </citation>
    <scope>NUCLEOTIDE SEQUENCE [LARGE SCALE GENOMIC DNA]</scope>
    <source>
        <strain evidence="1 2">SJQ9</strain>
    </source>
</reference>
<dbReference type="EMBL" id="RSED01000004">
    <property type="protein sequence ID" value="RRS05063.1"/>
    <property type="molecule type" value="Genomic_DNA"/>
</dbReference>
<evidence type="ECO:0000313" key="2">
    <source>
        <dbReference type="Proteomes" id="UP000269265"/>
    </source>
</evidence>
<protein>
    <submittedName>
        <fullName evidence="1">Uncharacterized protein</fullName>
    </submittedName>
</protein>
<dbReference type="AlphaFoldDB" id="A0A426VDT2"/>
<comment type="caution">
    <text evidence="1">The sequence shown here is derived from an EMBL/GenBank/DDBJ whole genome shotgun (WGS) entry which is preliminary data.</text>
</comment>
<proteinExistence type="predicted"/>
<gene>
    <name evidence="1" type="ORF">EIP75_05655</name>
</gene>
<dbReference type="RefSeq" id="WP_125242281.1">
    <property type="nucleotide sequence ID" value="NZ_RSED01000004.1"/>
</dbReference>
<dbReference type="OrthoDB" id="6052886at2"/>
<evidence type="ECO:0000313" key="1">
    <source>
        <dbReference type="EMBL" id="RRS05063.1"/>
    </source>
</evidence>